<evidence type="ECO:0000256" key="1">
    <source>
        <dbReference type="SAM" id="SignalP"/>
    </source>
</evidence>
<feature type="chain" id="PRO_5002137544" description="DUF1496 domain-containing protein" evidence="1">
    <location>
        <begin position="24"/>
        <end position="74"/>
    </location>
</feature>
<accession>A0A0C1QPD8</accession>
<proteinExistence type="predicted"/>
<dbReference type="EMBL" id="JWIC01000006">
    <property type="protein sequence ID" value="KID56907.1"/>
    <property type="molecule type" value="Genomic_DNA"/>
</dbReference>
<evidence type="ECO:0000313" key="3">
    <source>
        <dbReference type="Proteomes" id="UP000031327"/>
    </source>
</evidence>
<protein>
    <recommendedName>
        <fullName evidence="4">DUF1496 domain-containing protein</fullName>
    </recommendedName>
</protein>
<dbReference type="AlphaFoldDB" id="A0A0C1QPD8"/>
<evidence type="ECO:0000313" key="2">
    <source>
        <dbReference type="EMBL" id="KID56907.1"/>
    </source>
</evidence>
<evidence type="ECO:0008006" key="4">
    <source>
        <dbReference type="Google" id="ProtNLM"/>
    </source>
</evidence>
<sequence>MLNKILIISLAILTIGNVETLNAQPSMTADHARVSCHNPRYGNSWSVYVSGNTQINHYARKCIYEGGAPRVTRY</sequence>
<gene>
    <name evidence="2" type="ORF">JF50_13560</name>
</gene>
<keyword evidence="1" id="KW-0732">Signal</keyword>
<reference evidence="2 3" key="1">
    <citation type="submission" date="2014-12" db="EMBL/GenBank/DDBJ databases">
        <title>Draft Genome Sequence of Pseudoalteromonas luteoviolacea HI1.</title>
        <authorList>
            <person name="Asahina A.Y."/>
            <person name="Hadfield M.G."/>
        </authorList>
    </citation>
    <scope>NUCLEOTIDE SEQUENCE [LARGE SCALE GENOMIC DNA]</scope>
    <source>
        <strain evidence="2 3">HI1</strain>
    </source>
</reference>
<comment type="caution">
    <text evidence="2">The sequence shown here is derived from an EMBL/GenBank/DDBJ whole genome shotgun (WGS) entry which is preliminary data.</text>
</comment>
<organism evidence="2 3">
    <name type="scientific">Pseudoalteromonas luteoviolacea</name>
    <dbReference type="NCBI Taxonomy" id="43657"/>
    <lineage>
        <taxon>Bacteria</taxon>
        <taxon>Pseudomonadati</taxon>
        <taxon>Pseudomonadota</taxon>
        <taxon>Gammaproteobacteria</taxon>
        <taxon>Alteromonadales</taxon>
        <taxon>Pseudoalteromonadaceae</taxon>
        <taxon>Pseudoalteromonas</taxon>
    </lineage>
</organism>
<dbReference type="Proteomes" id="UP000031327">
    <property type="component" value="Unassembled WGS sequence"/>
</dbReference>
<feature type="signal peptide" evidence="1">
    <location>
        <begin position="1"/>
        <end position="23"/>
    </location>
</feature>
<name>A0A0C1QPD8_9GAMM</name>